<dbReference type="Proteomes" id="UP001497444">
    <property type="component" value="Chromosome 10"/>
</dbReference>
<organism evidence="2 3">
    <name type="scientific">Sphagnum jensenii</name>
    <dbReference type="NCBI Taxonomy" id="128206"/>
    <lineage>
        <taxon>Eukaryota</taxon>
        <taxon>Viridiplantae</taxon>
        <taxon>Streptophyta</taxon>
        <taxon>Embryophyta</taxon>
        <taxon>Bryophyta</taxon>
        <taxon>Sphagnophytina</taxon>
        <taxon>Sphagnopsida</taxon>
        <taxon>Sphagnales</taxon>
        <taxon>Sphagnaceae</taxon>
        <taxon>Sphagnum</taxon>
    </lineage>
</organism>
<keyword evidence="3" id="KW-1185">Reference proteome</keyword>
<protein>
    <recommendedName>
        <fullName evidence="1">DUF7797 domain-containing protein</fullName>
    </recommendedName>
</protein>
<evidence type="ECO:0000313" key="3">
    <source>
        <dbReference type="Proteomes" id="UP001497444"/>
    </source>
</evidence>
<dbReference type="PANTHER" id="PTHR47527:SF3">
    <property type="entry name" value="RING_FYVE_PHD ZINC FINGER SUPERFAMILY PROTEIN"/>
    <property type="match status" value="1"/>
</dbReference>
<dbReference type="InterPro" id="IPR056699">
    <property type="entry name" value="DUF7797"/>
</dbReference>
<evidence type="ECO:0000313" key="2">
    <source>
        <dbReference type="EMBL" id="CAK9257042.1"/>
    </source>
</evidence>
<proteinExistence type="predicted"/>
<accession>A0ABP0VS93</accession>
<dbReference type="Pfam" id="PF25073">
    <property type="entry name" value="DUF7797"/>
    <property type="match status" value="1"/>
</dbReference>
<evidence type="ECO:0000259" key="1">
    <source>
        <dbReference type="Pfam" id="PF25073"/>
    </source>
</evidence>
<dbReference type="EMBL" id="OZ020105">
    <property type="protein sequence ID" value="CAK9257042.1"/>
    <property type="molecule type" value="Genomic_DNA"/>
</dbReference>
<feature type="domain" description="DUF7797" evidence="1">
    <location>
        <begin position="95"/>
        <end position="146"/>
    </location>
</feature>
<dbReference type="PANTHER" id="PTHR47527">
    <property type="entry name" value="RING/FYVE/PHD ZINC FINGER SUPERFAMILY PROTEIN"/>
    <property type="match status" value="1"/>
</dbReference>
<reference evidence="2" key="1">
    <citation type="submission" date="2024-02" db="EMBL/GenBank/DDBJ databases">
        <authorList>
            <consortium name="ELIXIR-Norway"/>
            <consortium name="Elixir Norway"/>
        </authorList>
    </citation>
    <scope>NUCLEOTIDE SEQUENCE</scope>
</reference>
<gene>
    <name evidence="2" type="ORF">CSSPJE1EN1_LOCUS2520</name>
</gene>
<name>A0ABP0VS93_9BRYO</name>
<sequence>MEGSMKSSRREDLTAAAAAAAAIEPSLQSSGLQTTYMAAPSLAVSTGLDTAAQTIPETNPSFKKEGCRGAAVVVRSDGDGDEGLPNSKRAKISSHHGWVHTVLRQTAEMVMVLAGMGAVRGGGCSPTPIECQLAVEAYEKLASLVENVAPQQLVSSKDAYHSLLRHFKDHTIMSSCSLP</sequence>